<dbReference type="SUPFAM" id="SSF47413">
    <property type="entry name" value="lambda repressor-like DNA-binding domains"/>
    <property type="match status" value="1"/>
</dbReference>
<feature type="domain" description="HTH cro/C1-type" evidence="1">
    <location>
        <begin position="8"/>
        <end position="51"/>
    </location>
</feature>
<accession>A0A9E5JL23</accession>
<name>A0A9E5JL23_9MICO</name>
<keyword evidence="3" id="KW-1185">Reference proteome</keyword>
<reference evidence="2 3" key="2">
    <citation type="submission" date="2020-03" db="EMBL/GenBank/DDBJ databases">
        <title>Chryseoglobus sp. isolated from a deep-sea seamount.</title>
        <authorList>
            <person name="Zhang D.-C."/>
        </authorList>
    </citation>
    <scope>NUCLEOTIDE SEQUENCE [LARGE SCALE GENOMIC DNA]</scope>
    <source>
        <strain evidence="2 3">KN1116</strain>
    </source>
</reference>
<dbReference type="EMBL" id="VIKT02000004">
    <property type="protein sequence ID" value="NHF62384.1"/>
    <property type="molecule type" value="Genomic_DNA"/>
</dbReference>
<dbReference type="Gene3D" id="1.10.260.40">
    <property type="entry name" value="lambda repressor-like DNA-binding domains"/>
    <property type="match status" value="1"/>
</dbReference>
<protein>
    <submittedName>
        <fullName evidence="2">Helix-turn-helix domain-containing protein</fullName>
    </submittedName>
</protein>
<dbReference type="CDD" id="cd00093">
    <property type="entry name" value="HTH_XRE"/>
    <property type="match status" value="1"/>
</dbReference>
<organism evidence="2 3">
    <name type="scientific">Microcella pacifica</name>
    <dbReference type="NCBI Taxonomy" id="2591847"/>
    <lineage>
        <taxon>Bacteria</taxon>
        <taxon>Bacillati</taxon>
        <taxon>Actinomycetota</taxon>
        <taxon>Actinomycetes</taxon>
        <taxon>Micrococcales</taxon>
        <taxon>Microbacteriaceae</taxon>
        <taxon>Microcella</taxon>
    </lineage>
</organism>
<dbReference type="RefSeq" id="WP_152583110.1">
    <property type="nucleotide sequence ID" value="NZ_VIKT02000004.1"/>
</dbReference>
<evidence type="ECO:0000259" key="1">
    <source>
        <dbReference type="PROSITE" id="PS50943"/>
    </source>
</evidence>
<dbReference type="Proteomes" id="UP000818266">
    <property type="component" value="Unassembled WGS sequence"/>
</dbReference>
<reference evidence="2 3" key="1">
    <citation type="submission" date="2019-06" db="EMBL/GenBank/DDBJ databases">
        <authorList>
            <person name="De-Chao Zhang Q."/>
        </authorList>
    </citation>
    <scope>NUCLEOTIDE SEQUENCE [LARGE SCALE GENOMIC DNA]</scope>
    <source>
        <strain evidence="2 3">KN1116</strain>
    </source>
</reference>
<sequence length="200" mass="21974">MPTAADTVRTARTRARISQSALARRAGVAQSTVSRIESDDLDPTWSTMQALLLAAGWAAEPTRTDAADLISAPSAARAITTHLRRGDEEAGIRDLTEAVGRLKRFVSQSALEVPQWVIREPHTPVPDRTWQTFLATAFAYALEGATVSIPAWMRDVPALDRETALGDDPSPEFRAWLRERTPAVFRAKNLLSRAEDWAIA</sequence>
<proteinExistence type="predicted"/>
<evidence type="ECO:0000313" key="2">
    <source>
        <dbReference type="EMBL" id="NHF62384.1"/>
    </source>
</evidence>
<dbReference type="InterPro" id="IPR010982">
    <property type="entry name" value="Lambda_DNA-bd_dom_sf"/>
</dbReference>
<comment type="caution">
    <text evidence="2">The sequence shown here is derived from an EMBL/GenBank/DDBJ whole genome shotgun (WGS) entry which is preliminary data.</text>
</comment>
<dbReference type="OrthoDB" id="5115082at2"/>
<dbReference type="Pfam" id="PF13560">
    <property type="entry name" value="HTH_31"/>
    <property type="match status" value="1"/>
</dbReference>
<dbReference type="AlphaFoldDB" id="A0A9E5JL23"/>
<dbReference type="InterPro" id="IPR001387">
    <property type="entry name" value="Cro/C1-type_HTH"/>
</dbReference>
<dbReference type="PROSITE" id="PS50943">
    <property type="entry name" value="HTH_CROC1"/>
    <property type="match status" value="1"/>
</dbReference>
<dbReference type="GO" id="GO:0003677">
    <property type="term" value="F:DNA binding"/>
    <property type="evidence" value="ECO:0007669"/>
    <property type="project" value="InterPro"/>
</dbReference>
<evidence type="ECO:0000313" key="3">
    <source>
        <dbReference type="Proteomes" id="UP000818266"/>
    </source>
</evidence>
<gene>
    <name evidence="2" type="ORF">FK219_003860</name>
</gene>
<dbReference type="SMART" id="SM00530">
    <property type="entry name" value="HTH_XRE"/>
    <property type="match status" value="1"/>
</dbReference>